<proteinExistence type="predicted"/>
<keyword evidence="6" id="KW-1185">Reference proteome</keyword>
<dbReference type="PROSITE" id="PS50835">
    <property type="entry name" value="IG_LIKE"/>
    <property type="match status" value="2"/>
</dbReference>
<dbReference type="GO" id="GO:0004888">
    <property type="term" value="F:transmembrane signaling receptor activity"/>
    <property type="evidence" value="ECO:0007669"/>
    <property type="project" value="TreeGrafter"/>
</dbReference>
<dbReference type="PANTHER" id="PTHR11481">
    <property type="entry name" value="IMMUNOGLOBULIN FC RECEPTOR"/>
    <property type="match status" value="1"/>
</dbReference>
<dbReference type="AlphaFoldDB" id="A0A2I4C984"/>
<feature type="domain" description="Ig-like" evidence="5">
    <location>
        <begin position="124"/>
        <end position="221"/>
    </location>
</feature>
<name>A0A2I4C984_AUSLI</name>
<feature type="domain" description="Ig-like" evidence="5">
    <location>
        <begin position="50"/>
        <end position="116"/>
    </location>
</feature>
<dbReference type="KEGG" id="alim:106526473"/>
<dbReference type="InterPro" id="IPR003598">
    <property type="entry name" value="Ig_sub2"/>
</dbReference>
<dbReference type="GO" id="GO:0007166">
    <property type="term" value="P:cell surface receptor signaling pathway"/>
    <property type="evidence" value="ECO:0007669"/>
    <property type="project" value="TreeGrafter"/>
</dbReference>
<keyword evidence="4" id="KW-1133">Transmembrane helix</keyword>
<feature type="transmembrane region" description="Helical" evidence="4">
    <location>
        <begin position="279"/>
        <end position="302"/>
    </location>
</feature>
<dbReference type="Proteomes" id="UP000192220">
    <property type="component" value="Unplaced"/>
</dbReference>
<evidence type="ECO:0000256" key="4">
    <source>
        <dbReference type="SAM" id="Phobius"/>
    </source>
</evidence>
<dbReference type="InterPro" id="IPR036179">
    <property type="entry name" value="Ig-like_dom_sf"/>
</dbReference>
<dbReference type="GeneID" id="106526473"/>
<dbReference type="Pfam" id="PF07686">
    <property type="entry name" value="V-set"/>
    <property type="match status" value="1"/>
</dbReference>
<dbReference type="SMART" id="SM00408">
    <property type="entry name" value="IGc2"/>
    <property type="match status" value="2"/>
</dbReference>
<dbReference type="SMART" id="SM00409">
    <property type="entry name" value="IG"/>
    <property type="match status" value="2"/>
</dbReference>
<dbReference type="InParanoid" id="A0A2I4C984"/>
<evidence type="ECO:0000256" key="1">
    <source>
        <dbReference type="ARBA" id="ARBA00022729"/>
    </source>
</evidence>
<evidence type="ECO:0000313" key="6">
    <source>
        <dbReference type="Proteomes" id="UP000192220"/>
    </source>
</evidence>
<dbReference type="GO" id="GO:0009897">
    <property type="term" value="C:external side of plasma membrane"/>
    <property type="evidence" value="ECO:0007669"/>
    <property type="project" value="TreeGrafter"/>
</dbReference>
<sequence>MSRCGVGGWGKPANSSCTMNYLVPSDSGVYWCESSSAAVSNSINLTVTGGSVILQSPVLPVMEGHDVTLSCQSEDTPSKLPAEFYKDNTSIGSEPTGTMSLQHVSRSDEGLYRCTIRGHGGSEPSWISVSDLNITAGPGDTLILPCRFNDSRPVIVVDWDRTDLESDYVILYRDNQFDPEGQHPSFKNRADLRDRQMKDGDVSLVLNSVTTKDNGIYVCRVDFFQPHQGRKPNLFTNPISTINLTVAPPPSAGAIEGQEHQGGESGGDQDGTSAGDPGLILGLAALAVIVLVVTAVVIIIIARRRLLQKAEEHVY</sequence>
<keyword evidence="1" id="KW-0732">Signal</keyword>
<dbReference type="RefSeq" id="XP_013876546.1">
    <property type="nucleotide sequence ID" value="XM_014021092.1"/>
</dbReference>
<keyword evidence="4" id="KW-0812">Transmembrane</keyword>
<evidence type="ECO:0000313" key="7">
    <source>
        <dbReference type="RefSeq" id="XP_013876546.1"/>
    </source>
</evidence>
<dbReference type="InterPro" id="IPR050488">
    <property type="entry name" value="Ig_Fc_receptor"/>
</dbReference>
<dbReference type="OrthoDB" id="6151406at2759"/>
<dbReference type="InterPro" id="IPR003599">
    <property type="entry name" value="Ig_sub"/>
</dbReference>
<dbReference type="InterPro" id="IPR013106">
    <property type="entry name" value="Ig_V-set"/>
</dbReference>
<organism evidence="6 7">
    <name type="scientific">Austrofundulus limnaeus</name>
    <name type="common">Annual killifish</name>
    <dbReference type="NCBI Taxonomy" id="52670"/>
    <lineage>
        <taxon>Eukaryota</taxon>
        <taxon>Metazoa</taxon>
        <taxon>Chordata</taxon>
        <taxon>Craniata</taxon>
        <taxon>Vertebrata</taxon>
        <taxon>Euteleostomi</taxon>
        <taxon>Actinopterygii</taxon>
        <taxon>Neopterygii</taxon>
        <taxon>Teleostei</taxon>
        <taxon>Neoteleostei</taxon>
        <taxon>Acanthomorphata</taxon>
        <taxon>Ovalentaria</taxon>
        <taxon>Atherinomorphae</taxon>
        <taxon>Cyprinodontiformes</taxon>
        <taxon>Rivulidae</taxon>
        <taxon>Austrofundulus</taxon>
    </lineage>
</organism>
<accession>A0A2I4C984</accession>
<dbReference type="InterPro" id="IPR013783">
    <property type="entry name" value="Ig-like_fold"/>
</dbReference>
<dbReference type="SMART" id="SM00406">
    <property type="entry name" value="IGv"/>
    <property type="match status" value="1"/>
</dbReference>
<keyword evidence="2" id="KW-1015">Disulfide bond</keyword>
<dbReference type="InterPro" id="IPR007110">
    <property type="entry name" value="Ig-like_dom"/>
</dbReference>
<dbReference type="PANTHER" id="PTHR11481:SF64">
    <property type="entry name" value="FC RECEPTOR-LIKE PROTEIN 4"/>
    <property type="match status" value="1"/>
</dbReference>
<reference evidence="7" key="1">
    <citation type="submission" date="2025-08" db="UniProtKB">
        <authorList>
            <consortium name="RefSeq"/>
        </authorList>
    </citation>
    <scope>IDENTIFICATION</scope>
    <source>
        <strain evidence="7">Quisiro</strain>
    </source>
</reference>
<feature type="region of interest" description="Disordered" evidence="3">
    <location>
        <begin position="250"/>
        <end position="273"/>
    </location>
</feature>
<evidence type="ECO:0000256" key="3">
    <source>
        <dbReference type="SAM" id="MobiDB-lite"/>
    </source>
</evidence>
<gene>
    <name evidence="7" type="primary">LOC106526473</name>
</gene>
<protein>
    <submittedName>
        <fullName evidence="7">Junctional adhesion molecule-like</fullName>
    </submittedName>
</protein>
<dbReference type="GO" id="GO:0006955">
    <property type="term" value="P:immune response"/>
    <property type="evidence" value="ECO:0007669"/>
    <property type="project" value="TreeGrafter"/>
</dbReference>
<dbReference type="Pfam" id="PF13895">
    <property type="entry name" value="Ig_2"/>
    <property type="match status" value="1"/>
</dbReference>
<evidence type="ECO:0000256" key="2">
    <source>
        <dbReference type="ARBA" id="ARBA00023157"/>
    </source>
</evidence>
<keyword evidence="4" id="KW-0472">Membrane</keyword>
<dbReference type="SUPFAM" id="SSF48726">
    <property type="entry name" value="Immunoglobulin"/>
    <property type="match status" value="2"/>
</dbReference>
<evidence type="ECO:0000259" key="5">
    <source>
        <dbReference type="PROSITE" id="PS50835"/>
    </source>
</evidence>
<dbReference type="Gene3D" id="2.60.40.10">
    <property type="entry name" value="Immunoglobulins"/>
    <property type="match status" value="2"/>
</dbReference>